<dbReference type="AlphaFoldDB" id="A0A0B7B3J8"/>
<dbReference type="EMBL" id="HACG01040557">
    <property type="protein sequence ID" value="CEK87422.1"/>
    <property type="molecule type" value="Transcribed_RNA"/>
</dbReference>
<protein>
    <submittedName>
        <fullName evidence="1">Uncharacterized protein</fullName>
    </submittedName>
</protein>
<reference evidence="1" key="1">
    <citation type="submission" date="2014-12" db="EMBL/GenBank/DDBJ databases">
        <title>Insight into the proteome of Arion vulgaris.</title>
        <authorList>
            <person name="Aradska J."/>
            <person name="Bulat T."/>
            <person name="Smidak R."/>
            <person name="Sarate P."/>
            <person name="Gangsoo J."/>
            <person name="Sialana F."/>
            <person name="Bilban M."/>
            <person name="Lubec G."/>
        </authorList>
    </citation>
    <scope>NUCLEOTIDE SEQUENCE</scope>
    <source>
        <tissue evidence="1">Skin</tissue>
    </source>
</reference>
<sequence length="81" mass="9210">MKCEYQCKTKKKAIALEINIACFKDLEISNKCVVYNIIRICFLDTADQFLRTPLVEVAEDGEKSCSDGFFVTGNDQSVQFM</sequence>
<organism evidence="1">
    <name type="scientific">Arion vulgaris</name>
    <dbReference type="NCBI Taxonomy" id="1028688"/>
    <lineage>
        <taxon>Eukaryota</taxon>
        <taxon>Metazoa</taxon>
        <taxon>Spiralia</taxon>
        <taxon>Lophotrochozoa</taxon>
        <taxon>Mollusca</taxon>
        <taxon>Gastropoda</taxon>
        <taxon>Heterobranchia</taxon>
        <taxon>Euthyneura</taxon>
        <taxon>Panpulmonata</taxon>
        <taxon>Eupulmonata</taxon>
        <taxon>Stylommatophora</taxon>
        <taxon>Helicina</taxon>
        <taxon>Arionoidea</taxon>
        <taxon>Arionidae</taxon>
        <taxon>Arion</taxon>
    </lineage>
</organism>
<gene>
    <name evidence="1" type="primary">ORF159140</name>
</gene>
<accession>A0A0B7B3J8</accession>
<name>A0A0B7B3J8_9EUPU</name>
<evidence type="ECO:0000313" key="1">
    <source>
        <dbReference type="EMBL" id="CEK87422.1"/>
    </source>
</evidence>
<proteinExistence type="predicted"/>